<sequence length="123" mass="13742">MSRMAKALFAGSVLFCGASIWGVHMIQVREREVSAESLLLALCDRLTMLPQTMFAGVIRDEERLAAKRAQKERQLEFEDQARKRAYLEQVQSVSQALVPPPDVKGEVPKSADGLDFGCKTCER</sequence>
<gene>
    <name evidence="5" type="ORF">AAT19DRAFT_11520</name>
</gene>
<dbReference type="OrthoDB" id="76305at2759"/>
<accession>A0A2S9ZX16</accession>
<evidence type="ECO:0000256" key="1">
    <source>
        <dbReference type="ARBA" id="ARBA00004173"/>
    </source>
</evidence>
<dbReference type="AlphaFoldDB" id="A0A2S9ZX16"/>
<keyword evidence="3" id="KW-0809">Transit peptide</keyword>
<dbReference type="EMBL" id="LCTV02000016">
    <property type="protein sequence ID" value="PRQ70288.1"/>
    <property type="molecule type" value="Genomic_DNA"/>
</dbReference>
<dbReference type="Pfam" id="PF15786">
    <property type="entry name" value="PET117"/>
    <property type="match status" value="1"/>
</dbReference>
<evidence type="ECO:0000256" key="4">
    <source>
        <dbReference type="ARBA" id="ARBA00023128"/>
    </source>
</evidence>
<comment type="caution">
    <text evidence="5">The sequence shown here is derived from an EMBL/GenBank/DDBJ whole genome shotgun (WGS) entry which is preliminary data.</text>
</comment>
<dbReference type="PANTHER" id="PTHR28163">
    <property type="entry name" value="PROTEIN PET117 HOMOLOG, MITOCHONDRIAL"/>
    <property type="match status" value="1"/>
</dbReference>
<name>A0A2S9ZX16_RHOTO</name>
<evidence type="ECO:0000313" key="5">
    <source>
        <dbReference type="EMBL" id="PRQ70288.1"/>
    </source>
</evidence>
<organism evidence="5 6">
    <name type="scientific">Rhodotorula toruloides</name>
    <name type="common">Yeast</name>
    <name type="synonym">Rhodosporidium toruloides</name>
    <dbReference type="NCBI Taxonomy" id="5286"/>
    <lineage>
        <taxon>Eukaryota</taxon>
        <taxon>Fungi</taxon>
        <taxon>Dikarya</taxon>
        <taxon>Basidiomycota</taxon>
        <taxon>Pucciniomycotina</taxon>
        <taxon>Microbotryomycetes</taxon>
        <taxon>Sporidiobolales</taxon>
        <taxon>Sporidiobolaceae</taxon>
        <taxon>Rhodotorula</taxon>
    </lineage>
</organism>
<evidence type="ECO:0000313" key="6">
    <source>
        <dbReference type="Proteomes" id="UP000239560"/>
    </source>
</evidence>
<protein>
    <submittedName>
        <fullName evidence="5">Uncharacterized protein</fullName>
    </submittedName>
</protein>
<comment type="subcellular location">
    <subcellularLocation>
        <location evidence="1">Mitochondrion</location>
    </subcellularLocation>
</comment>
<dbReference type="PANTHER" id="PTHR28163:SF1">
    <property type="entry name" value="PROTEIN PET117 HOMOLOG, MITOCHONDRIAL"/>
    <property type="match status" value="1"/>
</dbReference>
<reference evidence="5 6" key="1">
    <citation type="journal article" date="2018" name="Elife">
        <title>Functional genomics of lipid metabolism in the oleaginous yeast Rhodosporidium toruloides.</title>
        <authorList>
            <person name="Coradetti S.T."/>
            <person name="Pinel D."/>
            <person name="Geiselman G."/>
            <person name="Ito M."/>
            <person name="Mondo S."/>
            <person name="Reilly M.C."/>
            <person name="Cheng Y.F."/>
            <person name="Bauer S."/>
            <person name="Grigoriev I."/>
            <person name="Gladden J.M."/>
            <person name="Simmons B.A."/>
            <person name="Brem R."/>
            <person name="Arkin A.P."/>
            <person name="Skerker J.M."/>
        </authorList>
    </citation>
    <scope>NUCLEOTIDE SEQUENCE [LARGE SCALE GENOMIC DNA]</scope>
    <source>
        <strain evidence="5 6">NBRC 0880</strain>
    </source>
</reference>
<dbReference type="Proteomes" id="UP000239560">
    <property type="component" value="Unassembled WGS sequence"/>
</dbReference>
<dbReference type="GO" id="GO:0033617">
    <property type="term" value="P:mitochondrial respiratory chain complex IV assembly"/>
    <property type="evidence" value="ECO:0007669"/>
    <property type="project" value="TreeGrafter"/>
</dbReference>
<proteinExistence type="inferred from homology"/>
<evidence type="ECO:0000256" key="3">
    <source>
        <dbReference type="ARBA" id="ARBA00022946"/>
    </source>
</evidence>
<evidence type="ECO:0000256" key="2">
    <source>
        <dbReference type="ARBA" id="ARBA00008197"/>
    </source>
</evidence>
<dbReference type="GO" id="GO:0005739">
    <property type="term" value="C:mitochondrion"/>
    <property type="evidence" value="ECO:0007669"/>
    <property type="project" value="UniProtKB-SubCell"/>
</dbReference>
<keyword evidence="4" id="KW-0496">Mitochondrion</keyword>
<comment type="similarity">
    <text evidence="2">Belongs to the PET117 family.</text>
</comment>
<dbReference type="InterPro" id="IPR031568">
    <property type="entry name" value="Pet117"/>
</dbReference>